<dbReference type="InterPro" id="IPR050204">
    <property type="entry name" value="AraC_XylS_family_regulators"/>
</dbReference>
<dbReference type="SUPFAM" id="SSF46689">
    <property type="entry name" value="Homeodomain-like"/>
    <property type="match status" value="2"/>
</dbReference>
<proteinExistence type="predicted"/>
<dbReference type="InterPro" id="IPR011051">
    <property type="entry name" value="RmlC_Cupin_sf"/>
</dbReference>
<keyword evidence="1" id="KW-0805">Transcription regulation</keyword>
<name>A0A0K1JE01_9MICO</name>
<dbReference type="KEGG" id="lmoi:VV02_01260"/>
<dbReference type="PROSITE" id="PS01124">
    <property type="entry name" value="HTH_ARAC_FAMILY_2"/>
    <property type="match status" value="1"/>
</dbReference>
<organism evidence="5 6">
    <name type="scientific">Luteipulveratus mongoliensis</name>
    <dbReference type="NCBI Taxonomy" id="571913"/>
    <lineage>
        <taxon>Bacteria</taxon>
        <taxon>Bacillati</taxon>
        <taxon>Actinomycetota</taxon>
        <taxon>Actinomycetes</taxon>
        <taxon>Micrococcales</taxon>
        <taxon>Dermacoccaceae</taxon>
        <taxon>Luteipulveratus</taxon>
    </lineage>
</organism>
<keyword evidence="3" id="KW-0804">Transcription</keyword>
<evidence type="ECO:0000313" key="6">
    <source>
        <dbReference type="Proteomes" id="UP000066480"/>
    </source>
</evidence>
<evidence type="ECO:0000256" key="1">
    <source>
        <dbReference type="ARBA" id="ARBA00023015"/>
    </source>
</evidence>
<sequence>MWDQGDSLSHLLRPLRLRGAYVSDWRLRQGWGVRGEREPRALLHYMLQGSGVVRITGEPIRYLSAGDLAIFPRGASHTIAEDVNAVPRTIDELLPDREPGGADVLNLGRGRMVGRMVCAGLDYAPQGEYPLYRTLPNVLIARSDQIQADPTMAHTLAGLMSELDEQGSGTHAVLLRIFEMVFVLGLRSTLQAMDPPAPISRALAHPSIGRVLIAMYEDYARPWSIPELAAIAQMSRSAFAIVFKDIVGETPARHLRLRRLAEARRLIETTSLSQEAIAHRVGYRSAVGLHIAFRQTYDASPGSLRGDSAAQVS</sequence>
<dbReference type="Pfam" id="PF12833">
    <property type="entry name" value="HTH_18"/>
    <property type="match status" value="1"/>
</dbReference>
<keyword evidence="2" id="KW-0238">DNA-binding</keyword>
<dbReference type="Pfam" id="PF12852">
    <property type="entry name" value="Cupin_6"/>
    <property type="match status" value="1"/>
</dbReference>
<evidence type="ECO:0000256" key="2">
    <source>
        <dbReference type="ARBA" id="ARBA00023125"/>
    </source>
</evidence>
<evidence type="ECO:0000313" key="5">
    <source>
        <dbReference type="EMBL" id="AKU14815.1"/>
    </source>
</evidence>
<dbReference type="PANTHER" id="PTHR46796:SF7">
    <property type="entry name" value="ARAC FAMILY TRANSCRIPTIONAL REGULATOR"/>
    <property type="match status" value="1"/>
</dbReference>
<dbReference type="InterPro" id="IPR009057">
    <property type="entry name" value="Homeodomain-like_sf"/>
</dbReference>
<dbReference type="InterPro" id="IPR032783">
    <property type="entry name" value="AraC_lig"/>
</dbReference>
<accession>A0A0K1JE01</accession>
<dbReference type="Gene3D" id="2.60.120.10">
    <property type="entry name" value="Jelly Rolls"/>
    <property type="match status" value="1"/>
</dbReference>
<feature type="domain" description="HTH araC/xylS-type" evidence="4">
    <location>
        <begin position="209"/>
        <end position="307"/>
    </location>
</feature>
<dbReference type="SUPFAM" id="SSF51182">
    <property type="entry name" value="RmlC-like cupins"/>
    <property type="match status" value="1"/>
</dbReference>
<dbReference type="STRING" id="571913.VV02_01260"/>
<reference evidence="5 6" key="1">
    <citation type="submission" date="2015-03" db="EMBL/GenBank/DDBJ databases">
        <title>Luteipulveratus halotolerans sp. nov., a novel actinobacterium (Dermacoccaceae) from Sarawak, Malaysia.</title>
        <authorList>
            <person name="Juboi H."/>
            <person name="Basik A."/>
            <person name="Shamsul S.S."/>
            <person name="Arnold P."/>
            <person name="Schmitt E.K."/>
            <person name="Sanglier J.-J."/>
            <person name="Yeo T."/>
        </authorList>
    </citation>
    <scope>NUCLEOTIDE SEQUENCE [LARGE SCALE GENOMIC DNA]</scope>
    <source>
        <strain evidence="5 6">MN07-A0370</strain>
    </source>
</reference>
<dbReference type="AlphaFoldDB" id="A0A0K1JE01"/>
<dbReference type="GO" id="GO:0003700">
    <property type="term" value="F:DNA-binding transcription factor activity"/>
    <property type="evidence" value="ECO:0007669"/>
    <property type="project" value="InterPro"/>
</dbReference>
<dbReference type="SMART" id="SM00342">
    <property type="entry name" value="HTH_ARAC"/>
    <property type="match status" value="1"/>
</dbReference>
<dbReference type="GO" id="GO:0043565">
    <property type="term" value="F:sequence-specific DNA binding"/>
    <property type="evidence" value="ECO:0007669"/>
    <property type="project" value="InterPro"/>
</dbReference>
<keyword evidence="6" id="KW-1185">Reference proteome</keyword>
<evidence type="ECO:0000256" key="3">
    <source>
        <dbReference type="ARBA" id="ARBA00023163"/>
    </source>
</evidence>
<dbReference type="PANTHER" id="PTHR46796">
    <property type="entry name" value="HTH-TYPE TRANSCRIPTIONAL ACTIVATOR RHAS-RELATED"/>
    <property type="match status" value="1"/>
</dbReference>
<dbReference type="RefSeq" id="WP_052589355.1">
    <property type="nucleotide sequence ID" value="NZ_CP011112.1"/>
</dbReference>
<gene>
    <name evidence="5" type="ORF">VV02_01260</name>
</gene>
<dbReference type="EMBL" id="CP011112">
    <property type="protein sequence ID" value="AKU14815.1"/>
    <property type="molecule type" value="Genomic_DNA"/>
</dbReference>
<protein>
    <recommendedName>
        <fullName evidence="4">HTH araC/xylS-type domain-containing protein</fullName>
    </recommendedName>
</protein>
<dbReference type="InterPro" id="IPR018060">
    <property type="entry name" value="HTH_AraC"/>
</dbReference>
<dbReference type="InterPro" id="IPR014710">
    <property type="entry name" value="RmlC-like_jellyroll"/>
</dbReference>
<evidence type="ECO:0000259" key="4">
    <source>
        <dbReference type="PROSITE" id="PS01124"/>
    </source>
</evidence>
<dbReference type="Gene3D" id="1.10.10.60">
    <property type="entry name" value="Homeodomain-like"/>
    <property type="match status" value="1"/>
</dbReference>
<dbReference type="Proteomes" id="UP000066480">
    <property type="component" value="Chromosome"/>
</dbReference>
<dbReference type="OrthoDB" id="241790at2"/>